<keyword evidence="1" id="KW-0175">Coiled coil</keyword>
<keyword evidence="3" id="KW-1185">Reference proteome</keyword>
<proteinExistence type="predicted"/>
<reference evidence="2 3" key="1">
    <citation type="submission" date="2020-08" db="EMBL/GenBank/DDBJ databases">
        <title>Genome public.</title>
        <authorList>
            <person name="Liu C."/>
            <person name="Sun Q."/>
        </authorList>
    </citation>
    <scope>NUCLEOTIDE SEQUENCE [LARGE SCALE GENOMIC DNA]</scope>
    <source>
        <strain evidence="2 3">BX1</strain>
    </source>
</reference>
<feature type="coiled-coil region" evidence="1">
    <location>
        <begin position="67"/>
        <end position="122"/>
    </location>
</feature>
<sequence length="151" mass="17109">MNIEEILDMLDELLDKSWSLPLSGGRSVVDDEKIRELLDDVRLNLPSEIKQAKAIVADRADILATAKREADAVVRRAEDRARALIAQEEIIKQAQQKAAEILSQAQTKAKELRNASQDFSDDLLRQSEETLTKLLTEVRTTRQAMRNSLRK</sequence>
<name>A0ABR7NF17_9FIRM</name>
<comment type="caution">
    <text evidence="2">The sequence shown here is derived from an EMBL/GenBank/DDBJ whole genome shotgun (WGS) entry which is preliminary data.</text>
</comment>
<dbReference type="RefSeq" id="WP_262398680.1">
    <property type="nucleotide sequence ID" value="NZ_JACRTB010000002.1"/>
</dbReference>
<evidence type="ECO:0000313" key="2">
    <source>
        <dbReference type="EMBL" id="MBC8574988.1"/>
    </source>
</evidence>
<gene>
    <name evidence="2" type="ORF">H8717_00985</name>
</gene>
<evidence type="ECO:0000313" key="3">
    <source>
        <dbReference type="Proteomes" id="UP000658131"/>
    </source>
</evidence>
<dbReference type="Proteomes" id="UP000658131">
    <property type="component" value="Unassembled WGS sequence"/>
</dbReference>
<accession>A0ABR7NF17</accession>
<protein>
    <submittedName>
        <fullName evidence="2">ATPase</fullName>
    </submittedName>
</protein>
<organism evidence="2 3">
    <name type="scientific">Yanshouia hominis</name>
    <dbReference type="NCBI Taxonomy" id="2763673"/>
    <lineage>
        <taxon>Bacteria</taxon>
        <taxon>Bacillati</taxon>
        <taxon>Bacillota</taxon>
        <taxon>Clostridia</taxon>
        <taxon>Eubacteriales</taxon>
        <taxon>Oscillospiraceae</taxon>
        <taxon>Yanshouia</taxon>
    </lineage>
</organism>
<evidence type="ECO:0000256" key="1">
    <source>
        <dbReference type="SAM" id="Coils"/>
    </source>
</evidence>
<dbReference type="EMBL" id="JACRTB010000002">
    <property type="protein sequence ID" value="MBC8574988.1"/>
    <property type="molecule type" value="Genomic_DNA"/>
</dbReference>